<evidence type="ECO:0000256" key="7">
    <source>
        <dbReference type="ARBA" id="ARBA00022837"/>
    </source>
</evidence>
<evidence type="ECO:0000256" key="10">
    <source>
        <dbReference type="ARBA" id="ARBA00023212"/>
    </source>
</evidence>
<gene>
    <name evidence="16" type="ORF">D0Z07_5879</name>
</gene>
<dbReference type="GO" id="GO:0003779">
    <property type="term" value="F:actin binding"/>
    <property type="evidence" value="ECO:0007669"/>
    <property type="project" value="UniProtKB-KW"/>
</dbReference>
<dbReference type="GO" id="GO:0006897">
    <property type="term" value="P:endocytosis"/>
    <property type="evidence" value="ECO:0007669"/>
    <property type="project" value="UniProtKB-KW"/>
</dbReference>
<feature type="domain" description="EH" evidence="14">
    <location>
        <begin position="305"/>
        <end position="398"/>
    </location>
</feature>
<dbReference type="InterPro" id="IPR009060">
    <property type="entry name" value="UBA-like_sf"/>
</dbReference>
<evidence type="ECO:0000256" key="8">
    <source>
        <dbReference type="ARBA" id="ARBA00023054"/>
    </source>
</evidence>
<protein>
    <submittedName>
        <fullName evidence="16">Calcium-binding</fullName>
    </submittedName>
</protein>
<proteinExistence type="predicted"/>
<dbReference type="InterPro" id="IPR002048">
    <property type="entry name" value="EF_hand_dom"/>
</dbReference>
<evidence type="ECO:0000256" key="11">
    <source>
        <dbReference type="ARBA" id="ARBA00025194"/>
    </source>
</evidence>
<dbReference type="InterPro" id="IPR000261">
    <property type="entry name" value="EH_dom"/>
</dbReference>
<feature type="compositionally biased region" description="Low complexity" evidence="12">
    <location>
        <begin position="993"/>
        <end position="1003"/>
    </location>
</feature>
<keyword evidence="17" id="KW-1185">Reference proteome</keyword>
<reference evidence="16" key="1">
    <citation type="submission" date="2019-07" db="EMBL/GenBank/DDBJ databases">
        <title>Hyphodiscus hymeniophilus genome sequencing and assembly.</title>
        <authorList>
            <person name="Kramer G."/>
            <person name="Nodwell J."/>
        </authorList>
    </citation>
    <scope>NUCLEOTIDE SEQUENCE</scope>
    <source>
        <strain evidence="16">ATCC 34498</strain>
    </source>
</reference>
<dbReference type="PROSITE" id="PS50031">
    <property type="entry name" value="EH"/>
    <property type="match status" value="3"/>
</dbReference>
<feature type="compositionally biased region" description="Polar residues" evidence="12">
    <location>
        <begin position="558"/>
        <end position="581"/>
    </location>
</feature>
<dbReference type="PROSITE" id="PS50030">
    <property type="entry name" value="UBA"/>
    <property type="match status" value="1"/>
</dbReference>
<feature type="compositionally biased region" description="Low complexity" evidence="12">
    <location>
        <begin position="762"/>
        <end position="771"/>
    </location>
</feature>
<keyword evidence="6" id="KW-0967">Endosome</keyword>
<evidence type="ECO:0000256" key="3">
    <source>
        <dbReference type="ARBA" id="ARBA00004413"/>
    </source>
</evidence>
<feature type="region of interest" description="Disordered" evidence="12">
    <location>
        <begin position="722"/>
        <end position="1330"/>
    </location>
</feature>
<evidence type="ECO:0000313" key="16">
    <source>
        <dbReference type="EMBL" id="KAG0647988.1"/>
    </source>
</evidence>
<accession>A0A9P6VHU3</accession>
<evidence type="ECO:0000256" key="12">
    <source>
        <dbReference type="SAM" id="MobiDB-lite"/>
    </source>
</evidence>
<sequence length="1371" mass="144318">MVTAVSFGCEDADIFPAAPSLNLTPEEKRVFGQLFRQADTENIGVVTGEVAVKFFEKTRLEPRVLGEIWQIADKENRGLLTPAGFGIVLRLIGHYQAGREPTPELALRPGPLPKFDSGSAPGLSPTIQPPPGPPPSALQPQSSGSGPIRVPPLTPDKAGQYAALFEKSGAHNGVLPGEQAKHIFERAGLPNEVLGRIWNLADTEQRGALQVTEFVIAMHLLASFKSGALRALPNILPAGLYEAAARRPPSRQSSGAGAISAIPRQFSGAGAAPRAGSPLRTGFGATPQFPQQTGLTNDWAVTPADKVKFDGIYGTLDKSNKGFITGEEAVPFLSESKLPEEALAQIWDLADINSEGRLTRDEFSVAMYLIRQQRGKRDGRDSLPATLPSNLIPPSMRNQVRPAAQPTAPDFDSPAPTMPKSAAEDLFGLDALSSPVPAPIQPPLQPLSTGGSNSLAGSRQFDNDPFASKGHASPVQTSPQQQSHVFKPFVPSSTFGQGLTYNATGGSNSSGPSQSRGFQPQQSSASEDLLGDNDPEISKRLTNETSELANLSNQVGNLSKQMQDVQGQRATTSNELTQQQSQKREFELRLGQLRSMYEQEVKDVKSLEERLTTSRNETKKLQTDIAMIEGTYQDLQTQHRQTVAALQADQQDNANLKERMRVINAEIGQLKPALEKLRSDARQQKGLVAINKKQLATNEAEREKLKAEAEELNKSIEDDKKELAAAAKAQSPSQLASPAPSTMSANNPFFRRQGSVSELPTSPFAPSSAAPQQSDRSFENVFGPSFGAAAAEHEAAPPTTFRQDSEVRSPPGAFASTLPVRAMTGSESAFPTPSASTPSTTNRELPQASEPPPPPPESRKMSSSFLPFPEHDESISSSRQVSAPNSRFGEGSTGADTPTNYIGSTPTGSSAAGGLGEATRAISPGLDRNSTASPTANEAVKDVVPGAFPDDTTSGIVATPTGGSTLSEQAAADPFGAGKEPVRSGTAKDDFDAAFAGFGAPPKTQERSLTGNSSNEGSAATAPTGFHKEFPPIAELDHDDDSDSASEGGGFDDDFAPASPGHARKISSSQVPTLSADSTANSGSGFLVPRPGITQQNSSALSMGTSPPTPGAQASPPAYDKAVSPGDATHSDLQQYSGLLPTREDPTSPPPIAHDHASSPSTPGQTPFSAPSVTSQPAPPAKVPFDEDFDDFDDLEDAKEGDPDDDFANISVHDRSGIDDFNPTFDSPPPSKVQHSTNGTNGFGGDGGFGDFSTSPRTLTQPIATTASNSTVNDNQDWDAIFAGLDGPASATAAPAASPPTEPKPSNGIGAPAAPKERPQIGRALTEAGIHDDPILKNLTGMGYNRSDALAALEKYDYNLERAANYLASQS</sequence>
<keyword evidence="10" id="KW-0206">Cytoskeleton</keyword>
<evidence type="ECO:0000256" key="6">
    <source>
        <dbReference type="ARBA" id="ARBA00022753"/>
    </source>
</evidence>
<evidence type="ECO:0000256" key="9">
    <source>
        <dbReference type="ARBA" id="ARBA00023203"/>
    </source>
</evidence>
<evidence type="ECO:0000259" key="15">
    <source>
        <dbReference type="PROSITE" id="PS50222"/>
    </source>
</evidence>
<dbReference type="PROSITE" id="PS50222">
    <property type="entry name" value="EF_HAND_2"/>
    <property type="match status" value="1"/>
</dbReference>
<feature type="compositionally biased region" description="Polar residues" evidence="12">
    <location>
        <begin position="1093"/>
        <end position="1106"/>
    </location>
</feature>
<evidence type="ECO:0000259" key="14">
    <source>
        <dbReference type="PROSITE" id="PS50031"/>
    </source>
</evidence>
<feature type="compositionally biased region" description="Acidic residues" evidence="12">
    <location>
        <begin position="1186"/>
        <end position="1207"/>
    </location>
</feature>
<dbReference type="GO" id="GO:0010008">
    <property type="term" value="C:endosome membrane"/>
    <property type="evidence" value="ECO:0007669"/>
    <property type="project" value="UniProtKB-SubCell"/>
</dbReference>
<dbReference type="GO" id="GO:0005886">
    <property type="term" value="C:plasma membrane"/>
    <property type="evidence" value="ECO:0007669"/>
    <property type="project" value="UniProtKB-SubCell"/>
</dbReference>
<feature type="compositionally biased region" description="Polar residues" evidence="12">
    <location>
        <begin position="1256"/>
        <end position="1275"/>
    </location>
</feature>
<dbReference type="SUPFAM" id="SSF46934">
    <property type="entry name" value="UBA-like"/>
    <property type="match status" value="1"/>
</dbReference>
<dbReference type="InterPro" id="IPR011992">
    <property type="entry name" value="EF-hand-dom_pair"/>
</dbReference>
<comment type="caution">
    <text evidence="16">The sequence shown here is derived from an EMBL/GenBank/DDBJ whole genome shotgun (WGS) entry which is preliminary data.</text>
</comment>
<dbReference type="PANTHER" id="PTHR11216:SF170">
    <property type="entry name" value="DYNAMIN ASSOCIATED PROTEIN 160, ISOFORM D"/>
    <property type="match status" value="1"/>
</dbReference>
<feature type="compositionally biased region" description="Acidic residues" evidence="12">
    <location>
        <begin position="1037"/>
        <end position="1055"/>
    </location>
</feature>
<dbReference type="SMART" id="SM00054">
    <property type="entry name" value="EFh"/>
    <property type="match status" value="3"/>
</dbReference>
<dbReference type="EMBL" id="VNKQ01000011">
    <property type="protein sequence ID" value="KAG0647988.1"/>
    <property type="molecule type" value="Genomic_DNA"/>
</dbReference>
<feature type="compositionally biased region" description="Low complexity" evidence="12">
    <location>
        <begin position="828"/>
        <end position="841"/>
    </location>
</feature>
<feature type="region of interest" description="Disordered" evidence="12">
    <location>
        <begin position="102"/>
        <end position="153"/>
    </location>
</feature>
<feature type="compositionally biased region" description="Polar residues" evidence="12">
    <location>
        <begin position="1158"/>
        <end position="1176"/>
    </location>
</feature>
<feature type="region of interest" description="Disordered" evidence="12">
    <location>
        <begin position="497"/>
        <end position="537"/>
    </location>
</feature>
<feature type="compositionally biased region" description="Polar residues" evidence="12">
    <location>
        <begin position="497"/>
        <end position="526"/>
    </location>
</feature>
<dbReference type="Gene3D" id="1.10.238.10">
    <property type="entry name" value="EF-hand"/>
    <property type="match status" value="3"/>
</dbReference>
<keyword evidence="8" id="KW-0175">Coiled coil</keyword>
<keyword evidence="5" id="KW-0254">Endocytosis</keyword>
<evidence type="ECO:0000313" key="17">
    <source>
        <dbReference type="Proteomes" id="UP000785200"/>
    </source>
</evidence>
<dbReference type="Gene3D" id="1.10.8.10">
    <property type="entry name" value="DNA helicase RuvA subunit, C-terminal domain"/>
    <property type="match status" value="1"/>
</dbReference>
<dbReference type="GO" id="GO:0005509">
    <property type="term" value="F:calcium ion binding"/>
    <property type="evidence" value="ECO:0007669"/>
    <property type="project" value="InterPro"/>
</dbReference>
<dbReference type="PANTHER" id="PTHR11216">
    <property type="entry name" value="EH DOMAIN"/>
    <property type="match status" value="1"/>
</dbReference>
<evidence type="ECO:0000256" key="5">
    <source>
        <dbReference type="ARBA" id="ARBA00022583"/>
    </source>
</evidence>
<evidence type="ECO:0000259" key="13">
    <source>
        <dbReference type="PROSITE" id="PS50030"/>
    </source>
</evidence>
<feature type="domain" description="EH" evidence="14">
    <location>
        <begin position="157"/>
        <end position="247"/>
    </location>
</feature>
<evidence type="ECO:0000256" key="4">
    <source>
        <dbReference type="ARBA" id="ARBA00011159"/>
    </source>
</evidence>
<feature type="compositionally biased region" description="Low complexity" evidence="12">
    <location>
        <begin position="724"/>
        <end position="741"/>
    </location>
</feature>
<name>A0A9P6VHU3_9HELO</name>
<feature type="compositionally biased region" description="Low complexity" evidence="12">
    <location>
        <begin position="138"/>
        <end position="147"/>
    </location>
</feature>
<feature type="domain" description="UBA" evidence="13">
    <location>
        <begin position="1330"/>
        <end position="1370"/>
    </location>
</feature>
<dbReference type="CDD" id="cd00052">
    <property type="entry name" value="EH"/>
    <property type="match status" value="3"/>
</dbReference>
<feature type="compositionally biased region" description="Polar residues" evidence="12">
    <location>
        <begin position="875"/>
        <end position="885"/>
    </location>
</feature>
<keyword evidence="9" id="KW-0009">Actin-binding</keyword>
<dbReference type="PROSITE" id="PS00018">
    <property type="entry name" value="EF_HAND_1"/>
    <property type="match status" value="1"/>
</dbReference>
<comment type="subunit">
    <text evidence="4">Component of the PAN1 actin cytoskeleton-regulatory complex.</text>
</comment>
<evidence type="ECO:0000256" key="2">
    <source>
        <dbReference type="ARBA" id="ARBA00004134"/>
    </source>
</evidence>
<feature type="compositionally biased region" description="Pro residues" evidence="12">
    <location>
        <begin position="436"/>
        <end position="445"/>
    </location>
</feature>
<feature type="compositionally biased region" description="Gly residues" evidence="12">
    <location>
        <begin position="1241"/>
        <end position="1250"/>
    </location>
</feature>
<dbReference type="SMART" id="SM00165">
    <property type="entry name" value="UBA"/>
    <property type="match status" value="1"/>
</dbReference>
<comment type="subcellular location">
    <subcellularLocation>
        <location evidence="3">Cell membrane</location>
        <topology evidence="3">Peripheral membrane protein</topology>
        <orientation evidence="3">Cytoplasmic side</orientation>
    </subcellularLocation>
    <subcellularLocation>
        <location evidence="2">Cytoplasm</location>
        <location evidence="2">Cytoskeleton</location>
        <location evidence="2">Actin patch</location>
    </subcellularLocation>
    <subcellularLocation>
        <location evidence="1">Endosome membrane</location>
        <topology evidence="1">Peripheral membrane protein</topology>
        <orientation evidence="1">Cytoplasmic side</orientation>
    </subcellularLocation>
</comment>
<feature type="region of interest" description="Disordered" evidence="12">
    <location>
        <begin position="374"/>
        <end position="483"/>
    </location>
</feature>
<dbReference type="InterPro" id="IPR015940">
    <property type="entry name" value="UBA"/>
</dbReference>
<feature type="domain" description="EH" evidence="14">
    <location>
        <begin position="27"/>
        <end position="103"/>
    </location>
</feature>
<dbReference type="SUPFAM" id="SSF47473">
    <property type="entry name" value="EF-hand"/>
    <property type="match status" value="3"/>
</dbReference>
<dbReference type="Pfam" id="PF12763">
    <property type="entry name" value="EH"/>
    <property type="match status" value="3"/>
</dbReference>
<feature type="compositionally biased region" description="Basic and acidic residues" evidence="12">
    <location>
        <begin position="980"/>
        <end position="991"/>
    </location>
</feature>
<comment type="function">
    <text evidence="11">Component of the PAN1 actin cytoskeleton-regulatory complex required for the internalization of endosomes during actin-coupled endocytosis. The complex links the site of endocytosis to the cell membrane-associated actin cytoskeleton. Mediates uptake of external molecules and vacuolar degradation of plasma membrane proteins. Plays a role in the proper organization of the cell membrane-associated actin cytoskeleton and promotes its destabilization.</text>
</comment>
<feature type="domain" description="EF-hand" evidence="15">
    <location>
        <begin position="338"/>
        <end position="373"/>
    </location>
</feature>
<keyword evidence="10" id="KW-0963">Cytoplasm</keyword>
<organism evidence="16 17">
    <name type="scientific">Hyphodiscus hymeniophilus</name>
    <dbReference type="NCBI Taxonomy" id="353542"/>
    <lineage>
        <taxon>Eukaryota</taxon>
        <taxon>Fungi</taxon>
        <taxon>Dikarya</taxon>
        <taxon>Ascomycota</taxon>
        <taxon>Pezizomycotina</taxon>
        <taxon>Leotiomycetes</taxon>
        <taxon>Helotiales</taxon>
        <taxon>Hyphodiscaceae</taxon>
        <taxon>Hyphodiscus</taxon>
    </lineage>
</organism>
<dbReference type="OrthoDB" id="524326at2759"/>
<evidence type="ECO:0000256" key="1">
    <source>
        <dbReference type="ARBA" id="ARBA00004125"/>
    </source>
</evidence>
<dbReference type="GO" id="GO:0030479">
    <property type="term" value="C:actin cortical patch"/>
    <property type="evidence" value="ECO:0007669"/>
    <property type="project" value="UniProtKB-SubCell"/>
</dbReference>
<feature type="compositionally biased region" description="Polar residues" evidence="12">
    <location>
        <begin position="1066"/>
        <end position="1084"/>
    </location>
</feature>
<feature type="compositionally biased region" description="Polar residues" evidence="12">
    <location>
        <begin position="1007"/>
        <end position="1018"/>
    </location>
</feature>
<keyword evidence="7" id="KW-0106">Calcium</keyword>
<feature type="compositionally biased region" description="Pro residues" evidence="12">
    <location>
        <begin position="127"/>
        <end position="137"/>
    </location>
</feature>
<feature type="region of interest" description="Disordered" evidence="12">
    <location>
        <begin position="558"/>
        <end position="583"/>
    </location>
</feature>
<dbReference type="GO" id="GO:0016197">
    <property type="term" value="P:endosomal transport"/>
    <property type="evidence" value="ECO:0007669"/>
    <property type="project" value="TreeGrafter"/>
</dbReference>
<dbReference type="SMART" id="SM00027">
    <property type="entry name" value="EH"/>
    <property type="match status" value="3"/>
</dbReference>
<dbReference type="Pfam" id="PF00627">
    <property type="entry name" value="UBA"/>
    <property type="match status" value="1"/>
</dbReference>
<feature type="compositionally biased region" description="Polar residues" evidence="12">
    <location>
        <begin position="951"/>
        <end position="968"/>
    </location>
</feature>
<dbReference type="Proteomes" id="UP000785200">
    <property type="component" value="Unassembled WGS sequence"/>
</dbReference>
<feature type="compositionally biased region" description="Polar residues" evidence="12">
    <location>
        <begin position="474"/>
        <end position="483"/>
    </location>
</feature>
<dbReference type="InterPro" id="IPR018247">
    <property type="entry name" value="EF_Hand_1_Ca_BS"/>
</dbReference>